<protein>
    <submittedName>
        <fullName evidence="1">Uncharacterized protein</fullName>
    </submittedName>
</protein>
<dbReference type="EMBL" id="LAZR01019750">
    <property type="protein sequence ID" value="KKL91369.1"/>
    <property type="molecule type" value="Genomic_DNA"/>
</dbReference>
<gene>
    <name evidence="1" type="ORF">LCGC14_1895350</name>
</gene>
<sequence>DINFSGLDNTVFTAGATLNITSLSVTVEDGVA</sequence>
<reference evidence="1" key="1">
    <citation type="journal article" date="2015" name="Nature">
        <title>Complex archaea that bridge the gap between prokaryotes and eukaryotes.</title>
        <authorList>
            <person name="Spang A."/>
            <person name="Saw J.H."/>
            <person name="Jorgensen S.L."/>
            <person name="Zaremba-Niedzwiedzka K."/>
            <person name="Martijn J."/>
            <person name="Lind A.E."/>
            <person name="van Eijk R."/>
            <person name="Schleper C."/>
            <person name="Guy L."/>
            <person name="Ettema T.J."/>
        </authorList>
    </citation>
    <scope>NUCLEOTIDE SEQUENCE</scope>
</reference>
<evidence type="ECO:0000313" key="1">
    <source>
        <dbReference type="EMBL" id="KKL91369.1"/>
    </source>
</evidence>
<dbReference type="AlphaFoldDB" id="A0A0F9FY87"/>
<name>A0A0F9FY87_9ZZZZ</name>
<accession>A0A0F9FY87</accession>
<organism evidence="1">
    <name type="scientific">marine sediment metagenome</name>
    <dbReference type="NCBI Taxonomy" id="412755"/>
    <lineage>
        <taxon>unclassified sequences</taxon>
        <taxon>metagenomes</taxon>
        <taxon>ecological metagenomes</taxon>
    </lineage>
</organism>
<proteinExistence type="predicted"/>
<feature type="non-terminal residue" evidence="1">
    <location>
        <position position="1"/>
    </location>
</feature>
<comment type="caution">
    <text evidence="1">The sequence shown here is derived from an EMBL/GenBank/DDBJ whole genome shotgun (WGS) entry which is preliminary data.</text>
</comment>